<evidence type="ECO:0000259" key="1">
    <source>
        <dbReference type="PROSITE" id="PS50878"/>
    </source>
</evidence>
<evidence type="ECO:0000259" key="2">
    <source>
        <dbReference type="PROSITE" id="PS50879"/>
    </source>
</evidence>
<keyword evidence="4" id="KW-1185">Reference proteome</keyword>
<dbReference type="SUPFAM" id="SSF53098">
    <property type="entry name" value="Ribonuclease H-like"/>
    <property type="match status" value="1"/>
</dbReference>
<dbReference type="Gene3D" id="3.30.420.10">
    <property type="entry name" value="Ribonuclease H-like superfamily/Ribonuclease H"/>
    <property type="match status" value="1"/>
</dbReference>
<accession>A0A1E3BKF8</accession>
<evidence type="ECO:0000313" key="3">
    <source>
        <dbReference type="EMBL" id="ODM21473.1"/>
    </source>
</evidence>
<gene>
    <name evidence="3" type="ORF">SI65_02317</name>
</gene>
<dbReference type="GO" id="GO:0004523">
    <property type="term" value="F:RNA-DNA hybrid ribonuclease activity"/>
    <property type="evidence" value="ECO:0007669"/>
    <property type="project" value="InterPro"/>
</dbReference>
<dbReference type="InterPro" id="IPR002156">
    <property type="entry name" value="RNaseH_domain"/>
</dbReference>
<dbReference type="CDD" id="cd09276">
    <property type="entry name" value="Rnase_HI_RT_non_LTR"/>
    <property type="match status" value="1"/>
</dbReference>
<dbReference type="AlphaFoldDB" id="A0A1E3BKF8"/>
<dbReference type="Proteomes" id="UP000094569">
    <property type="component" value="Unassembled WGS sequence"/>
</dbReference>
<dbReference type="InterPro" id="IPR043502">
    <property type="entry name" value="DNA/RNA_pol_sf"/>
</dbReference>
<comment type="caution">
    <text evidence="3">The sequence shown here is derived from an EMBL/GenBank/DDBJ whole genome shotgun (WGS) entry which is preliminary data.</text>
</comment>
<dbReference type="InterPro" id="IPR036397">
    <property type="entry name" value="RNaseH_sf"/>
</dbReference>
<dbReference type="InterPro" id="IPR000477">
    <property type="entry name" value="RT_dom"/>
</dbReference>
<dbReference type="CDD" id="cd01650">
    <property type="entry name" value="RT_nLTR_like"/>
    <property type="match status" value="1"/>
</dbReference>
<feature type="domain" description="RNase H type-1" evidence="2">
    <location>
        <begin position="659"/>
        <end position="807"/>
    </location>
</feature>
<dbReference type="STRING" id="573508.A0A1E3BKF8"/>
<dbReference type="PANTHER" id="PTHR33481">
    <property type="entry name" value="REVERSE TRANSCRIPTASE"/>
    <property type="match status" value="1"/>
</dbReference>
<dbReference type="Pfam" id="PF00078">
    <property type="entry name" value="RVT_1"/>
    <property type="match status" value="1"/>
</dbReference>
<proteinExistence type="predicted"/>
<name>A0A1E3BKF8_ASPCR</name>
<dbReference type="GO" id="GO:0003676">
    <property type="term" value="F:nucleic acid binding"/>
    <property type="evidence" value="ECO:0007669"/>
    <property type="project" value="InterPro"/>
</dbReference>
<organism evidence="3 4">
    <name type="scientific">Aspergillus cristatus</name>
    <name type="common">Chinese Fuzhuan brick tea-fermentation fungus</name>
    <name type="synonym">Eurotium cristatum</name>
    <dbReference type="NCBI Taxonomy" id="573508"/>
    <lineage>
        <taxon>Eukaryota</taxon>
        <taxon>Fungi</taxon>
        <taxon>Dikarya</taxon>
        <taxon>Ascomycota</taxon>
        <taxon>Pezizomycotina</taxon>
        <taxon>Eurotiomycetes</taxon>
        <taxon>Eurotiomycetidae</taxon>
        <taxon>Eurotiales</taxon>
        <taxon>Aspergillaceae</taxon>
        <taxon>Aspergillus</taxon>
        <taxon>Aspergillus subgen. Aspergillus</taxon>
    </lineage>
</organism>
<dbReference type="Pfam" id="PF00075">
    <property type="entry name" value="RNase_H"/>
    <property type="match status" value="1"/>
</dbReference>
<dbReference type="PANTHER" id="PTHR33481:SF1">
    <property type="entry name" value="ENDONUCLEASE_EXONUCLEASE_PHOSPHATASE DOMAIN-CONTAINING PROTEIN-RELATED"/>
    <property type="match status" value="1"/>
</dbReference>
<reference evidence="3 4" key="1">
    <citation type="journal article" date="2016" name="BMC Genomics">
        <title>Comparative genomic and transcriptomic analyses of the Fuzhuan brick tea-fermentation fungus Aspergillus cristatus.</title>
        <authorList>
            <person name="Ge Y."/>
            <person name="Wang Y."/>
            <person name="Liu Y."/>
            <person name="Tan Y."/>
            <person name="Ren X."/>
            <person name="Zhang X."/>
            <person name="Hyde K.D."/>
            <person name="Liu Y."/>
            <person name="Liu Z."/>
        </authorList>
    </citation>
    <scope>NUCLEOTIDE SEQUENCE [LARGE SCALE GENOMIC DNA]</scope>
    <source>
        <strain evidence="3 4">GZAAS20.1005</strain>
    </source>
</reference>
<dbReference type="VEuPathDB" id="FungiDB:SI65_02317"/>
<evidence type="ECO:0008006" key="5">
    <source>
        <dbReference type="Google" id="ProtNLM"/>
    </source>
</evidence>
<sequence length="956" mass="105980">MSALSMKMPSWSAPVDAQRHHITSNAPQQYWDLSIGLDKRPHELSLPRATLGRLLAARSGHGDFAQYHERFGHEDAKSECSCGRLTFFSPPPPLNGSFPIPPLKDGETVHTTSDAKAELLVKTLLQKAASAEDVPVDCNDNNSEATLPFPPVTTGEAHRAIFQAKSSTPGQDEIPNAVLKKAWPALGLHIAALYKHCAATGWHPTPFRQALLVALPKPGKKDYSSPRSYRLIALLSTLGKGLERLIARRLAWIAIKHKVLHPQQFGALPCRSATDLAAALVHDVEESWARGLSGSMLTMDVKGAFNAVLSAIQLDGHRSPTFAVPAGLPQGSPVSPILFMLYIEPIFKIGSTIARRGRFGYADDISQLVVSKSLEENTVRLQSFATGLMEWGKREGLTFDLAKTELQHFARGWKRNNPTCSIQTPEGTVEIKPPQLNAATRWLGIWFDRKLKFRIHVQTLAAKAKLAANGVQALANTVRGVKAPLLRQATIACVVPVLCYGAEAWWPGRRRLRQDLSGRQKLISNGVGAQLACLDRVLRNALLGTLPVYRTTRTAILHREAAIPPMELLLDQRRRSLAIRIHQLDAQHPLHHRVTHQPNRYISTRLLRAVDLKNFHAIEQVDPLLTSPWDSNLESKGQLTAIPKTQAREDFQRWLSSIPQPSLVVYTDGSKEKESTAAGAGWAGYWGTSRIKILSGHTKLPNQEIFDAEARAALLGLQAALKNHRPWHATDLYICLDNLEAVQQLQGQPRGSSQSVFRSFQETAQTWPSYPRAPGIQPGTVQVKWVPGHTGIEGNEEADKEAKMGCHAPLELPPPPASIAAAKRAAQRVHWRCFAQFWAEKAPERYKDLGIVIEKRPPELHLPRAALGRLLAARSGHGDFAEYHERFKHDDALLTCSCGRRKEPTHFYYCRAGRNAAAHPWGQQPEVDILTKKAGFTAYADWLGKSQFYTAICRRY</sequence>
<protein>
    <recommendedName>
        <fullName evidence="5">RNase H type-1 domain-containing protein</fullName>
    </recommendedName>
</protein>
<evidence type="ECO:0000313" key="4">
    <source>
        <dbReference type="Proteomes" id="UP000094569"/>
    </source>
</evidence>
<dbReference type="PROSITE" id="PS50879">
    <property type="entry name" value="RNASE_H_1"/>
    <property type="match status" value="1"/>
</dbReference>
<dbReference type="SUPFAM" id="SSF56672">
    <property type="entry name" value="DNA/RNA polymerases"/>
    <property type="match status" value="1"/>
</dbReference>
<dbReference type="InterPro" id="IPR012337">
    <property type="entry name" value="RNaseH-like_sf"/>
</dbReference>
<dbReference type="OrthoDB" id="4357294at2759"/>
<feature type="domain" description="Reverse transcriptase" evidence="1">
    <location>
        <begin position="196"/>
        <end position="447"/>
    </location>
</feature>
<dbReference type="EMBL" id="JXNT01000002">
    <property type="protein sequence ID" value="ODM21473.1"/>
    <property type="molecule type" value="Genomic_DNA"/>
</dbReference>
<dbReference type="PROSITE" id="PS50878">
    <property type="entry name" value="RT_POL"/>
    <property type="match status" value="1"/>
</dbReference>